<dbReference type="SMART" id="SM00342">
    <property type="entry name" value="HTH_ARAC"/>
    <property type="match status" value="1"/>
</dbReference>
<dbReference type="RefSeq" id="WP_039327334.1">
    <property type="nucleotide sequence ID" value="NZ_JTJJ01000005.1"/>
</dbReference>
<dbReference type="InterPro" id="IPR018060">
    <property type="entry name" value="HTH_AraC"/>
</dbReference>
<dbReference type="PROSITE" id="PS01124">
    <property type="entry name" value="HTH_ARAC_FAMILY_2"/>
    <property type="match status" value="1"/>
</dbReference>
<proteinExistence type="predicted"/>
<dbReference type="PROSITE" id="PS00041">
    <property type="entry name" value="HTH_ARAC_FAMILY_1"/>
    <property type="match status" value="1"/>
</dbReference>
<keyword evidence="1" id="KW-0805">Transcription regulation</keyword>
<dbReference type="GO" id="GO:0003700">
    <property type="term" value="F:DNA-binding transcription factor activity"/>
    <property type="evidence" value="ECO:0007669"/>
    <property type="project" value="InterPro"/>
</dbReference>
<dbReference type="InterPro" id="IPR050204">
    <property type="entry name" value="AraC_XylS_family_regulators"/>
</dbReference>
<dbReference type="InterPro" id="IPR020449">
    <property type="entry name" value="Tscrpt_reg_AraC-type_HTH"/>
</dbReference>
<dbReference type="Pfam" id="PF12833">
    <property type="entry name" value="HTH_18"/>
    <property type="match status" value="1"/>
</dbReference>
<dbReference type="PANTHER" id="PTHR46796">
    <property type="entry name" value="HTH-TYPE TRANSCRIPTIONAL ACTIVATOR RHAS-RELATED"/>
    <property type="match status" value="1"/>
</dbReference>
<comment type="caution">
    <text evidence="5">The sequence shown here is derived from an EMBL/GenBank/DDBJ whole genome shotgun (WGS) entry which is preliminary data.</text>
</comment>
<organism evidence="5 6">
    <name type="scientific">Pantoea rodasii</name>
    <dbReference type="NCBI Taxonomy" id="1076549"/>
    <lineage>
        <taxon>Bacteria</taxon>
        <taxon>Pseudomonadati</taxon>
        <taxon>Pseudomonadota</taxon>
        <taxon>Gammaproteobacteria</taxon>
        <taxon>Enterobacterales</taxon>
        <taxon>Erwiniaceae</taxon>
        <taxon>Pantoea</taxon>
    </lineage>
</organism>
<keyword evidence="2" id="KW-0238">DNA-binding</keyword>
<dbReference type="InterPro" id="IPR009057">
    <property type="entry name" value="Homeodomain-like_sf"/>
</dbReference>
<dbReference type="PANTHER" id="PTHR46796:SF6">
    <property type="entry name" value="ARAC SUBFAMILY"/>
    <property type="match status" value="1"/>
</dbReference>
<evidence type="ECO:0000256" key="1">
    <source>
        <dbReference type="ARBA" id="ARBA00023015"/>
    </source>
</evidence>
<protein>
    <submittedName>
        <fullName evidence="5">AraC family transcriptional regulator</fullName>
    </submittedName>
</protein>
<evidence type="ECO:0000313" key="5">
    <source>
        <dbReference type="EMBL" id="KHJ69957.1"/>
    </source>
</evidence>
<dbReference type="GO" id="GO:0043565">
    <property type="term" value="F:sequence-specific DNA binding"/>
    <property type="evidence" value="ECO:0007669"/>
    <property type="project" value="InterPro"/>
</dbReference>
<evidence type="ECO:0000256" key="3">
    <source>
        <dbReference type="ARBA" id="ARBA00023163"/>
    </source>
</evidence>
<dbReference type="SUPFAM" id="SSF46689">
    <property type="entry name" value="Homeodomain-like"/>
    <property type="match status" value="2"/>
</dbReference>
<dbReference type="AlphaFoldDB" id="A0A0B1RFI1"/>
<dbReference type="PRINTS" id="PR00032">
    <property type="entry name" value="HTHARAC"/>
</dbReference>
<reference evidence="5 6" key="1">
    <citation type="submission" date="2014-11" db="EMBL/GenBank/DDBJ databases">
        <title>Genome sequencing of Pantoea rodasii ND03.</title>
        <authorList>
            <person name="Muhamad Yunos N.Y."/>
            <person name="Chan K.-G."/>
        </authorList>
    </citation>
    <scope>NUCLEOTIDE SEQUENCE [LARGE SCALE GENOMIC DNA]</scope>
    <source>
        <strain evidence="5 6">ND03</strain>
    </source>
</reference>
<dbReference type="Proteomes" id="UP000030853">
    <property type="component" value="Unassembled WGS sequence"/>
</dbReference>
<evidence type="ECO:0000313" key="6">
    <source>
        <dbReference type="Proteomes" id="UP000030853"/>
    </source>
</evidence>
<evidence type="ECO:0000259" key="4">
    <source>
        <dbReference type="PROSITE" id="PS01124"/>
    </source>
</evidence>
<accession>A0A0B1RFI1</accession>
<keyword evidence="3" id="KW-0804">Transcription</keyword>
<dbReference type="Gene3D" id="1.10.10.60">
    <property type="entry name" value="Homeodomain-like"/>
    <property type="match status" value="2"/>
</dbReference>
<dbReference type="EMBL" id="JTJJ01000005">
    <property type="protein sequence ID" value="KHJ69957.1"/>
    <property type="molecule type" value="Genomic_DNA"/>
</dbReference>
<dbReference type="InterPro" id="IPR018062">
    <property type="entry name" value="HTH_AraC-typ_CS"/>
</dbReference>
<name>A0A0B1RFI1_9GAMM</name>
<feature type="domain" description="HTH araC/xylS-type" evidence="4">
    <location>
        <begin position="189"/>
        <end position="287"/>
    </location>
</feature>
<gene>
    <name evidence="5" type="ORF">QU24_00800</name>
</gene>
<evidence type="ECO:0000256" key="2">
    <source>
        <dbReference type="ARBA" id="ARBA00023125"/>
    </source>
</evidence>
<sequence length="291" mass="33436">MPDYQTFDMLQRHKAQLRDSVQLSSGIKLAAWFNSGDRVTNLSDHHTLSLYTADGYDTWHKTPHGWRNGGGPDRFCLMPSGVESTWDLRSDLSFVHLYCTDAHLRHLGEQIWDRSPAQLNLHEKIFADDDRITQLYRHFLLSVDWQQPANQLMLSSASTLLMTHLLQRYSEVQWQAPQVRGGLAPAVLRRVLAYIDAQLDQPLTLAQLAAEAALSEYHFARMFRSSVGEAPHQYVMRRRMDTALQLLKFSSLPLTEIALRCGFHSSSHFSNRFRQQHGVTPSVWRQSAHQI</sequence>